<comment type="caution">
    <text evidence="1">The sequence shown here is derived from an EMBL/GenBank/DDBJ whole genome shotgun (WGS) entry which is preliminary data.</text>
</comment>
<name>A0A918CKV7_9DEIO</name>
<reference evidence="1" key="1">
    <citation type="journal article" date="2014" name="Int. J. Syst. Evol. Microbiol.">
        <title>Complete genome sequence of Corynebacterium casei LMG S-19264T (=DSM 44701T), isolated from a smear-ripened cheese.</title>
        <authorList>
            <consortium name="US DOE Joint Genome Institute (JGI-PGF)"/>
            <person name="Walter F."/>
            <person name="Albersmeier A."/>
            <person name="Kalinowski J."/>
            <person name="Ruckert C."/>
        </authorList>
    </citation>
    <scope>NUCLEOTIDE SEQUENCE</scope>
    <source>
        <strain evidence="1">JCM 31311</strain>
    </source>
</reference>
<sequence>MLARVLTGTVRQAIPTGGQLTLQSNPARPEFSDALVSVRVGADGRFQLPLPDRHRVSKLLVSFTDALSPDCRVNLNESRPQARHFAVETLLFYPTGSATPVYLLQKRPGAGERLKPGDYAVVYYYADLASSATGTVTCPAYTMTLATHFAAGWNAVVYTVDAVSSTGEVTGFSLRTPRQLPPARF</sequence>
<reference evidence="1" key="2">
    <citation type="submission" date="2020-09" db="EMBL/GenBank/DDBJ databases">
        <authorList>
            <person name="Sun Q."/>
            <person name="Ohkuma M."/>
        </authorList>
    </citation>
    <scope>NUCLEOTIDE SEQUENCE</scope>
    <source>
        <strain evidence="1">JCM 31311</strain>
    </source>
</reference>
<accession>A0A918CKV7</accession>
<proteinExistence type="predicted"/>
<dbReference type="AlphaFoldDB" id="A0A918CKV7"/>
<evidence type="ECO:0000313" key="1">
    <source>
        <dbReference type="EMBL" id="GGR27121.1"/>
    </source>
</evidence>
<protein>
    <submittedName>
        <fullName evidence="1">Uncharacterized protein</fullName>
    </submittedName>
</protein>
<evidence type="ECO:0000313" key="2">
    <source>
        <dbReference type="Proteomes" id="UP000603865"/>
    </source>
</evidence>
<dbReference type="EMBL" id="BMQL01000040">
    <property type="protein sequence ID" value="GGR27121.1"/>
    <property type="molecule type" value="Genomic_DNA"/>
</dbReference>
<keyword evidence="2" id="KW-1185">Reference proteome</keyword>
<dbReference type="Proteomes" id="UP000603865">
    <property type="component" value="Unassembled WGS sequence"/>
</dbReference>
<dbReference type="RefSeq" id="WP_189092577.1">
    <property type="nucleotide sequence ID" value="NZ_BMQL01000040.1"/>
</dbReference>
<gene>
    <name evidence="1" type="ORF">GCM10008957_43090</name>
</gene>
<organism evidence="1 2">
    <name type="scientific">Deinococcus ruber</name>
    <dbReference type="NCBI Taxonomy" id="1848197"/>
    <lineage>
        <taxon>Bacteria</taxon>
        <taxon>Thermotogati</taxon>
        <taxon>Deinococcota</taxon>
        <taxon>Deinococci</taxon>
        <taxon>Deinococcales</taxon>
        <taxon>Deinococcaceae</taxon>
        <taxon>Deinococcus</taxon>
    </lineage>
</organism>